<dbReference type="PATRIC" id="fig|838561.3.peg.444"/>
<sequence>MIHSGFKRNEKIECLNKWFKFGFFGKYGNMFNSYQEFEYKF</sequence>
<dbReference type="AlphaFoldDB" id="W6AM68"/>
<gene>
    <name evidence="1" type="ORF">P344_02315</name>
</gene>
<proteinExistence type="predicted"/>
<dbReference type="KEGG" id="smia:P344_02315"/>
<accession>W6AM68</accession>
<protein>
    <submittedName>
        <fullName evidence="1">Uncharacterized protein</fullName>
    </submittedName>
</protein>
<dbReference type="HOGENOM" id="CLU_3276866_0_0_14"/>
<evidence type="ECO:0000313" key="1">
    <source>
        <dbReference type="EMBL" id="AHI57810.1"/>
    </source>
</evidence>
<name>W6AM68_9MOLU</name>
<dbReference type="EMBL" id="CP006720">
    <property type="protein sequence ID" value="AHI57810.1"/>
    <property type="molecule type" value="Genomic_DNA"/>
</dbReference>
<evidence type="ECO:0000313" key="2">
    <source>
        <dbReference type="Proteomes" id="UP000019260"/>
    </source>
</evidence>
<organism evidence="1 2">
    <name type="scientific">Spiroplasma mirum ATCC 29335</name>
    <dbReference type="NCBI Taxonomy" id="838561"/>
    <lineage>
        <taxon>Bacteria</taxon>
        <taxon>Bacillati</taxon>
        <taxon>Mycoplasmatota</taxon>
        <taxon>Mollicutes</taxon>
        <taxon>Entomoplasmatales</taxon>
        <taxon>Spiroplasmataceae</taxon>
        <taxon>Spiroplasma</taxon>
    </lineage>
</organism>
<keyword evidence="2" id="KW-1185">Reference proteome</keyword>
<reference evidence="1 2" key="1">
    <citation type="submission" date="2013-09" db="EMBL/GenBank/DDBJ databases">
        <title>Complete genome sequence of Spiroplasma mirum suckling mouse cataract agent.</title>
        <authorList>
            <person name="Landry C.A."/>
            <person name="Bastian F.O."/>
            <person name="Thune R.L."/>
        </authorList>
    </citation>
    <scope>NUCLEOTIDE SEQUENCE [LARGE SCALE GENOMIC DNA]</scope>
    <source>
        <strain evidence="1 2">SMCA</strain>
    </source>
</reference>
<dbReference type="Proteomes" id="UP000019260">
    <property type="component" value="Chromosome"/>
</dbReference>